<keyword evidence="2" id="KW-1185">Reference proteome</keyword>
<sequence length="378" mass="41506">MDIVHDVIERPMAKRAERQNECDPVSQPLSSRRPKSLWRSRVGSNRAQQGSEHQSDGSMATAASTSEAAKINKENMDRIEGMTTQEIEAEKAALEALLPPGLISRILKRDPSAADAILMNRSTETFDDSANNDNTSAQQSDPRESPTSTEKLTRVDGTPEHGDVASSSARIDPTTAGLDSTPRDSTHFPAPVSVELDPDAPDFLELLHKKYFPDLPADPSRLAWMKPVTVEEDGSSPYNPQQESVSPADIRFDFHGDIIPPSKSASLPATLGLHHHSDSPGFAGYTIPELSHLCRSAVAAQRAIAVQVIGRILYKLGINYYGEYVGDALWDIVEHTRVIESIYEAADDKKTHHLGLRTCAVEALWLWKKGGGRRRKTD</sequence>
<evidence type="ECO:0000313" key="1">
    <source>
        <dbReference type="EMBL" id="KAK9240792.1"/>
    </source>
</evidence>
<reference evidence="2" key="1">
    <citation type="journal article" date="2024" name="Front. Bioeng. Biotechnol.">
        <title>Genome-scale model development and genomic sequencing of the oleaginous clade Lipomyces.</title>
        <authorList>
            <person name="Czajka J.J."/>
            <person name="Han Y."/>
            <person name="Kim J."/>
            <person name="Mondo S.J."/>
            <person name="Hofstad B.A."/>
            <person name="Robles A."/>
            <person name="Haridas S."/>
            <person name="Riley R."/>
            <person name="LaButti K."/>
            <person name="Pangilinan J."/>
            <person name="Andreopoulos W."/>
            <person name="Lipzen A."/>
            <person name="Yan J."/>
            <person name="Wang M."/>
            <person name="Ng V."/>
            <person name="Grigoriev I.V."/>
            <person name="Spatafora J.W."/>
            <person name="Magnuson J.K."/>
            <person name="Baker S.E."/>
            <person name="Pomraning K.R."/>
        </authorList>
    </citation>
    <scope>NUCLEOTIDE SEQUENCE [LARGE SCALE GENOMIC DNA]</scope>
    <source>
        <strain evidence="2">CBS 7786</strain>
    </source>
</reference>
<dbReference type="EMBL" id="MU971337">
    <property type="protein sequence ID" value="KAK9240792.1"/>
    <property type="molecule type" value="Genomic_DNA"/>
</dbReference>
<dbReference type="Proteomes" id="UP001433508">
    <property type="component" value="Unassembled WGS sequence"/>
</dbReference>
<evidence type="ECO:0000313" key="2">
    <source>
        <dbReference type="Proteomes" id="UP001433508"/>
    </source>
</evidence>
<name>A0ACC3T9Y6_LIPKO</name>
<gene>
    <name evidence="1" type="ORF">V1525DRAFT_393919</name>
</gene>
<proteinExistence type="predicted"/>
<comment type="caution">
    <text evidence="1">The sequence shown here is derived from an EMBL/GenBank/DDBJ whole genome shotgun (WGS) entry which is preliminary data.</text>
</comment>
<protein>
    <submittedName>
        <fullName evidence="1">RPAP1-like protein</fullName>
    </submittedName>
</protein>
<accession>A0ACC3T9Y6</accession>
<organism evidence="1 2">
    <name type="scientific">Lipomyces kononenkoae</name>
    <name type="common">Yeast</name>
    <dbReference type="NCBI Taxonomy" id="34357"/>
    <lineage>
        <taxon>Eukaryota</taxon>
        <taxon>Fungi</taxon>
        <taxon>Dikarya</taxon>
        <taxon>Ascomycota</taxon>
        <taxon>Saccharomycotina</taxon>
        <taxon>Lipomycetes</taxon>
        <taxon>Lipomycetales</taxon>
        <taxon>Lipomycetaceae</taxon>
        <taxon>Lipomyces</taxon>
    </lineage>
</organism>